<keyword evidence="1" id="KW-0808">Transferase</keyword>
<feature type="domain" description="cGAS/DncV-like nucleotidyltransferase C-terminal helical" evidence="5">
    <location>
        <begin position="232"/>
        <end position="330"/>
    </location>
</feature>
<protein>
    <recommendedName>
        <fullName evidence="5">cGAS/DncV-like nucleotidyltransferase C-terminal helical domain-containing protein</fullName>
    </recommendedName>
</protein>
<organism evidence="6 7">
    <name type="scientific">Pseudomonas atacamensis</name>
    <dbReference type="NCBI Taxonomy" id="2565368"/>
    <lineage>
        <taxon>Bacteria</taxon>
        <taxon>Pseudomonadati</taxon>
        <taxon>Pseudomonadota</taxon>
        <taxon>Gammaproteobacteria</taxon>
        <taxon>Pseudomonadales</taxon>
        <taxon>Pseudomonadaceae</taxon>
        <taxon>Pseudomonas</taxon>
    </lineage>
</organism>
<dbReference type="Proteomes" id="UP000310574">
    <property type="component" value="Unassembled WGS sequence"/>
</dbReference>
<proteinExistence type="predicted"/>
<dbReference type="EMBL" id="SSBS01000002">
    <property type="protein sequence ID" value="THF34441.1"/>
    <property type="molecule type" value="Genomic_DNA"/>
</dbReference>
<dbReference type="AlphaFoldDB" id="A0AAQ2DFP8"/>
<keyword evidence="3" id="KW-0547">Nucleotide-binding</keyword>
<gene>
    <name evidence="6" type="ORF">E5170_09250</name>
</gene>
<evidence type="ECO:0000256" key="3">
    <source>
        <dbReference type="ARBA" id="ARBA00022741"/>
    </source>
</evidence>
<reference evidence="6 7" key="1">
    <citation type="submission" date="2019-04" db="EMBL/GenBank/DDBJ databases">
        <title>Draft genome sequence of Pseudomonas sp. M7D1 isolated from rhizosphere of plant the flowery desert.</title>
        <authorList>
            <person name="Poblete-Morales M."/>
            <person name="Plaza N."/>
            <person name="Corsini G."/>
            <person name="Silva E."/>
        </authorList>
    </citation>
    <scope>NUCLEOTIDE SEQUENCE [LARGE SCALE GENOMIC DNA]</scope>
    <source>
        <strain evidence="6 7">M7D1</strain>
    </source>
</reference>
<dbReference type="InterPro" id="IPR058909">
    <property type="entry name" value="CD_NTase_C"/>
</dbReference>
<evidence type="ECO:0000259" key="5">
    <source>
        <dbReference type="Pfam" id="PF26305"/>
    </source>
</evidence>
<dbReference type="RefSeq" id="WP_136492609.1">
    <property type="nucleotide sequence ID" value="NZ_SSBS01000002.1"/>
</dbReference>
<evidence type="ECO:0000256" key="2">
    <source>
        <dbReference type="ARBA" id="ARBA00022695"/>
    </source>
</evidence>
<sequence length="376" mass="42081">MSNGVNDRISRLRSRRSGLDRAAVVTQDAKDFIVNRSRNQEAWESRARDMPYTTFALGAMQEVDPTYTRISLETAERVRNQLEKRLSPNVQFELQGSVPLNVHIRGVSDVDLLVLDTSFFIYDTNGIQSRAGHYTPAAPGRTSVSVLSALRSDVDRALRAAFPAATVDFKSPKAVKIYGASLARPVDVVPSHWYDTAAYQSSGQKHDRAITILDAQKMTTIDNWPFLHIKKITDRCDATYGGLRKSIRLCKNIKAELEAEGTKINLSSFDLASIMYHANTTNLTAGLVYELAILAEAQRYLDHLWMNKDEARRLRVPDGSRAIFDAENKFDGLGAVSKAMDDLLRAVAQEQHYPLRLQPKPGLQESRNAVMRSVIQ</sequence>
<evidence type="ECO:0000313" key="7">
    <source>
        <dbReference type="Proteomes" id="UP000310574"/>
    </source>
</evidence>
<keyword evidence="4" id="KW-0051">Antiviral defense</keyword>
<comment type="caution">
    <text evidence="6">The sequence shown here is derived from an EMBL/GenBank/DDBJ whole genome shotgun (WGS) entry which is preliminary data.</text>
</comment>
<evidence type="ECO:0000256" key="1">
    <source>
        <dbReference type="ARBA" id="ARBA00022679"/>
    </source>
</evidence>
<dbReference type="Pfam" id="PF26305">
    <property type="entry name" value="CD_NTase_C"/>
    <property type="match status" value="1"/>
</dbReference>
<name>A0AAQ2DFP8_9PSED</name>
<keyword evidence="2" id="KW-0548">Nucleotidyltransferase</keyword>
<evidence type="ECO:0000256" key="4">
    <source>
        <dbReference type="ARBA" id="ARBA00023118"/>
    </source>
</evidence>
<evidence type="ECO:0000313" key="6">
    <source>
        <dbReference type="EMBL" id="THF34441.1"/>
    </source>
</evidence>
<accession>A0AAQ2DFP8</accession>